<reference evidence="1 2" key="1">
    <citation type="submission" date="2023-03" db="EMBL/GenBank/DDBJ databases">
        <title>High recombination rates correlate with genetic variation in Cardiocondyla obscurior ants.</title>
        <authorList>
            <person name="Errbii M."/>
        </authorList>
    </citation>
    <scope>NUCLEOTIDE SEQUENCE [LARGE SCALE GENOMIC DNA]</scope>
    <source>
        <strain evidence="1">Alpha-2009</strain>
        <tissue evidence="1">Whole body</tissue>
    </source>
</reference>
<evidence type="ECO:0008006" key="3">
    <source>
        <dbReference type="Google" id="ProtNLM"/>
    </source>
</evidence>
<protein>
    <recommendedName>
        <fullName evidence="3">XRE family transcriptional regulator</fullName>
    </recommendedName>
</protein>
<organism evidence="1 2">
    <name type="scientific">Cardiocondyla obscurior</name>
    <dbReference type="NCBI Taxonomy" id="286306"/>
    <lineage>
        <taxon>Eukaryota</taxon>
        <taxon>Metazoa</taxon>
        <taxon>Ecdysozoa</taxon>
        <taxon>Arthropoda</taxon>
        <taxon>Hexapoda</taxon>
        <taxon>Insecta</taxon>
        <taxon>Pterygota</taxon>
        <taxon>Neoptera</taxon>
        <taxon>Endopterygota</taxon>
        <taxon>Hymenoptera</taxon>
        <taxon>Apocrita</taxon>
        <taxon>Aculeata</taxon>
        <taxon>Formicoidea</taxon>
        <taxon>Formicidae</taxon>
        <taxon>Myrmicinae</taxon>
        <taxon>Cardiocondyla</taxon>
    </lineage>
</organism>
<dbReference type="EMBL" id="JADYXP020000020">
    <property type="protein sequence ID" value="KAL0104436.1"/>
    <property type="molecule type" value="Genomic_DNA"/>
</dbReference>
<name>A0AAW2EL31_9HYME</name>
<dbReference type="AlphaFoldDB" id="A0AAW2EL31"/>
<evidence type="ECO:0000313" key="1">
    <source>
        <dbReference type="EMBL" id="KAL0104436.1"/>
    </source>
</evidence>
<evidence type="ECO:0000313" key="2">
    <source>
        <dbReference type="Proteomes" id="UP001430953"/>
    </source>
</evidence>
<comment type="caution">
    <text evidence="1">The sequence shown here is derived from an EMBL/GenBank/DDBJ whole genome shotgun (WGS) entry which is preliminary data.</text>
</comment>
<gene>
    <name evidence="1" type="ORF">PUN28_017283</name>
</gene>
<proteinExistence type="predicted"/>
<keyword evidence="2" id="KW-1185">Reference proteome</keyword>
<accession>A0AAW2EL31</accession>
<sequence>MAIIEPTIREMRDIKGISKEEEQHVKVLRYKYGSSDSQSRKTSSVLRKSRQIERICDIFKINI</sequence>
<dbReference type="Proteomes" id="UP001430953">
    <property type="component" value="Unassembled WGS sequence"/>
</dbReference>